<dbReference type="InterPro" id="IPR050365">
    <property type="entry name" value="TIM50"/>
</dbReference>
<dbReference type="InterPro" id="IPR004274">
    <property type="entry name" value="FCP1_dom"/>
</dbReference>
<dbReference type="EMBL" id="BTGB01000005">
    <property type="protein sequence ID" value="GMM47153.1"/>
    <property type="molecule type" value="Genomic_DNA"/>
</dbReference>
<evidence type="ECO:0000313" key="3">
    <source>
        <dbReference type="EMBL" id="GMM47153.1"/>
    </source>
</evidence>
<protein>
    <submittedName>
        <fullName evidence="3">Phosphatase</fullName>
    </submittedName>
</protein>
<dbReference type="GO" id="GO:0034198">
    <property type="term" value="P:cellular response to amino acid starvation"/>
    <property type="evidence" value="ECO:0007669"/>
    <property type="project" value="UniProtKB-ARBA"/>
</dbReference>
<dbReference type="AlphaFoldDB" id="A0AAV5R7F5"/>
<dbReference type="CDD" id="cd07521">
    <property type="entry name" value="HAD_FCP1-like"/>
    <property type="match status" value="1"/>
</dbReference>
<organism evidence="3 4">
    <name type="scientific">Pichia kluyveri</name>
    <name type="common">Yeast</name>
    <dbReference type="NCBI Taxonomy" id="36015"/>
    <lineage>
        <taxon>Eukaryota</taxon>
        <taxon>Fungi</taxon>
        <taxon>Dikarya</taxon>
        <taxon>Ascomycota</taxon>
        <taxon>Saccharomycotina</taxon>
        <taxon>Pichiomycetes</taxon>
        <taxon>Pichiales</taxon>
        <taxon>Pichiaceae</taxon>
        <taxon>Pichia</taxon>
    </lineage>
</organism>
<dbReference type="PROSITE" id="PS50969">
    <property type="entry name" value="FCP1"/>
    <property type="match status" value="1"/>
</dbReference>
<feature type="region of interest" description="Disordered" evidence="1">
    <location>
        <begin position="182"/>
        <end position="238"/>
    </location>
</feature>
<sequence length="457" mass="51047">MSFLSGLLCCFDSGDSSKKEIHSNSNNSSNNKLKSTKSTPASLNSNTSLNQLNRPKLSKTQSNLQKALTNSTTNIKTNNNTNSTPVDSIEKKNINNNNNNNISLSKSTAALSLQAPTPLPSNTNLKNLSETGNNSTSSSTSKLPDQSKSTEYTKMIEEISETKDSSNSSKNDDDIIQVHENQTQNTDDLDNSNSNSNNNNDNNNNNNTANNFISTNNYNHNDNTNDNSNPISNIDPHDNNNITNTLNFEENLYDEQFGLDLTKILPDQAVSKSGWLLDEKPAYLKNKKCLVLDLDETLVHSSFKFVRQCDFVIPVEIENQIHNVYVIKRPGVDQFLKRVGQLFEVVVFTASVARYGDPLLDILDSHKSIHQRLFRDSCYNYQGNYIKNLSQMGRPLEDLIIIDNSPASYVFHPQHAVPISSWFSDSHDCELTDLLPFLEDLASSNVDDVRLVLDINI</sequence>
<dbReference type="InterPro" id="IPR036412">
    <property type="entry name" value="HAD-like_sf"/>
</dbReference>
<dbReference type="InterPro" id="IPR023214">
    <property type="entry name" value="HAD_sf"/>
</dbReference>
<dbReference type="FunFam" id="3.40.50.1000:FF:000043">
    <property type="entry name" value="General stress response phosphoprotein phosphatase Psr1/2"/>
    <property type="match status" value="1"/>
</dbReference>
<feature type="compositionally biased region" description="Polar residues" evidence="1">
    <location>
        <begin position="58"/>
        <end position="68"/>
    </location>
</feature>
<dbReference type="GO" id="GO:0016791">
    <property type="term" value="F:phosphatase activity"/>
    <property type="evidence" value="ECO:0007669"/>
    <property type="project" value="InterPro"/>
</dbReference>
<dbReference type="Proteomes" id="UP001378960">
    <property type="component" value="Unassembled WGS sequence"/>
</dbReference>
<proteinExistence type="predicted"/>
<accession>A0AAV5R7F5</accession>
<feature type="compositionally biased region" description="Low complexity" evidence="1">
    <location>
        <begin position="23"/>
        <end position="53"/>
    </location>
</feature>
<dbReference type="GO" id="GO:0009651">
    <property type="term" value="P:response to salt stress"/>
    <property type="evidence" value="ECO:0007669"/>
    <property type="project" value="UniProtKB-ARBA"/>
</dbReference>
<feature type="compositionally biased region" description="Low complexity" evidence="1">
    <location>
        <begin position="69"/>
        <end position="84"/>
    </location>
</feature>
<dbReference type="Gene3D" id="3.40.50.1000">
    <property type="entry name" value="HAD superfamily/HAD-like"/>
    <property type="match status" value="1"/>
</dbReference>
<dbReference type="GO" id="GO:1904262">
    <property type="term" value="P:negative regulation of TORC1 signaling"/>
    <property type="evidence" value="ECO:0007669"/>
    <property type="project" value="UniProtKB-ARBA"/>
</dbReference>
<dbReference type="InterPro" id="IPR011948">
    <property type="entry name" value="Dullard_phosphatase"/>
</dbReference>
<dbReference type="SMART" id="SM00577">
    <property type="entry name" value="CPDc"/>
    <property type="match status" value="1"/>
</dbReference>
<dbReference type="SUPFAM" id="SSF56784">
    <property type="entry name" value="HAD-like"/>
    <property type="match status" value="1"/>
</dbReference>
<keyword evidence="4" id="KW-1185">Reference proteome</keyword>
<feature type="domain" description="FCP1 homology" evidence="2">
    <location>
        <begin position="283"/>
        <end position="441"/>
    </location>
</feature>
<dbReference type="GO" id="GO:0045944">
    <property type="term" value="P:positive regulation of transcription by RNA polymerase II"/>
    <property type="evidence" value="ECO:0007669"/>
    <property type="project" value="UniProtKB-ARBA"/>
</dbReference>
<evidence type="ECO:0000259" key="2">
    <source>
        <dbReference type="PROSITE" id="PS50969"/>
    </source>
</evidence>
<evidence type="ECO:0000256" key="1">
    <source>
        <dbReference type="SAM" id="MobiDB-lite"/>
    </source>
</evidence>
<feature type="region of interest" description="Disordered" evidence="1">
    <location>
        <begin position="114"/>
        <end position="150"/>
    </location>
</feature>
<gene>
    <name evidence="3" type="ORF">DAPK24_037280</name>
</gene>
<reference evidence="3 4" key="1">
    <citation type="journal article" date="2023" name="Elife">
        <title>Identification of key yeast species and microbe-microbe interactions impacting larval growth of Drosophila in the wild.</title>
        <authorList>
            <person name="Mure A."/>
            <person name="Sugiura Y."/>
            <person name="Maeda R."/>
            <person name="Honda K."/>
            <person name="Sakurai N."/>
            <person name="Takahashi Y."/>
            <person name="Watada M."/>
            <person name="Katoh T."/>
            <person name="Gotoh A."/>
            <person name="Gotoh Y."/>
            <person name="Taniguchi I."/>
            <person name="Nakamura K."/>
            <person name="Hayashi T."/>
            <person name="Katayama T."/>
            <person name="Uemura T."/>
            <person name="Hattori Y."/>
        </authorList>
    </citation>
    <scope>NUCLEOTIDE SEQUENCE [LARGE SCALE GENOMIC DNA]</scope>
    <source>
        <strain evidence="3 4">PK-24</strain>
    </source>
</reference>
<evidence type="ECO:0000313" key="4">
    <source>
        <dbReference type="Proteomes" id="UP001378960"/>
    </source>
</evidence>
<comment type="caution">
    <text evidence="3">The sequence shown here is derived from an EMBL/GenBank/DDBJ whole genome shotgun (WGS) entry which is preliminary data.</text>
</comment>
<name>A0AAV5R7F5_PICKL</name>
<feature type="compositionally biased region" description="Low complexity" evidence="1">
    <location>
        <begin position="127"/>
        <end position="141"/>
    </location>
</feature>
<feature type="compositionally biased region" description="Polar residues" evidence="1">
    <location>
        <begin position="114"/>
        <end position="126"/>
    </location>
</feature>
<dbReference type="GO" id="GO:0034605">
    <property type="term" value="P:cellular response to heat"/>
    <property type="evidence" value="ECO:0007669"/>
    <property type="project" value="UniProtKB-ARBA"/>
</dbReference>
<dbReference type="Pfam" id="PF03031">
    <property type="entry name" value="NIF"/>
    <property type="match status" value="1"/>
</dbReference>
<feature type="compositionally biased region" description="Low complexity" evidence="1">
    <location>
        <begin position="182"/>
        <end position="234"/>
    </location>
</feature>
<dbReference type="PANTHER" id="PTHR12210">
    <property type="entry name" value="DULLARD PROTEIN PHOSPHATASE"/>
    <property type="match status" value="1"/>
</dbReference>
<dbReference type="NCBIfam" id="TIGR02251">
    <property type="entry name" value="HIF-SF_euk"/>
    <property type="match status" value="1"/>
</dbReference>
<feature type="region of interest" description="Disordered" evidence="1">
    <location>
        <begin position="16"/>
        <end position="101"/>
    </location>
</feature>